<dbReference type="STRING" id="2018661.A0A2A2LAZ1"/>
<keyword evidence="1" id="KW-0479">Metal-binding</keyword>
<dbReference type="SMART" id="SM00355">
    <property type="entry name" value="ZnF_C2H2"/>
    <property type="match status" value="3"/>
</dbReference>
<feature type="domain" description="C2H2-type" evidence="7">
    <location>
        <begin position="157"/>
        <end position="185"/>
    </location>
</feature>
<evidence type="ECO:0000259" key="7">
    <source>
        <dbReference type="PROSITE" id="PS50157"/>
    </source>
</evidence>
<proteinExistence type="predicted"/>
<feature type="region of interest" description="Disordered" evidence="6">
    <location>
        <begin position="238"/>
        <end position="272"/>
    </location>
</feature>
<keyword evidence="4" id="KW-0862">Zinc</keyword>
<feature type="domain" description="C2H2-type" evidence="7">
    <location>
        <begin position="186"/>
        <end position="213"/>
    </location>
</feature>
<dbReference type="Pfam" id="PF00096">
    <property type="entry name" value="zf-C2H2"/>
    <property type="match status" value="1"/>
</dbReference>
<dbReference type="OrthoDB" id="10072647at2759"/>
<dbReference type="EMBL" id="LIAE01006982">
    <property type="protein sequence ID" value="PAV83217.1"/>
    <property type="molecule type" value="Genomic_DNA"/>
</dbReference>
<dbReference type="PROSITE" id="PS50157">
    <property type="entry name" value="ZINC_FINGER_C2H2_2"/>
    <property type="match status" value="3"/>
</dbReference>
<protein>
    <recommendedName>
        <fullName evidence="7">C2H2-type domain-containing protein</fullName>
    </recommendedName>
</protein>
<evidence type="ECO:0000256" key="4">
    <source>
        <dbReference type="ARBA" id="ARBA00022833"/>
    </source>
</evidence>
<feature type="domain" description="C2H2-type" evidence="7">
    <location>
        <begin position="213"/>
        <end position="245"/>
    </location>
</feature>
<dbReference type="SUPFAM" id="SSF57667">
    <property type="entry name" value="beta-beta-alpha zinc fingers"/>
    <property type="match status" value="1"/>
</dbReference>
<feature type="compositionally biased region" description="Basic residues" evidence="6">
    <location>
        <begin position="242"/>
        <end position="257"/>
    </location>
</feature>
<evidence type="ECO:0000256" key="2">
    <source>
        <dbReference type="ARBA" id="ARBA00022737"/>
    </source>
</evidence>
<evidence type="ECO:0000313" key="9">
    <source>
        <dbReference type="Proteomes" id="UP000218231"/>
    </source>
</evidence>
<dbReference type="PANTHER" id="PTHR24379:SF121">
    <property type="entry name" value="C2H2-TYPE DOMAIN-CONTAINING PROTEIN"/>
    <property type="match status" value="1"/>
</dbReference>
<dbReference type="InterPro" id="IPR036236">
    <property type="entry name" value="Znf_C2H2_sf"/>
</dbReference>
<keyword evidence="2" id="KW-0677">Repeat</keyword>
<organism evidence="8 9">
    <name type="scientific">Diploscapter pachys</name>
    <dbReference type="NCBI Taxonomy" id="2018661"/>
    <lineage>
        <taxon>Eukaryota</taxon>
        <taxon>Metazoa</taxon>
        <taxon>Ecdysozoa</taxon>
        <taxon>Nematoda</taxon>
        <taxon>Chromadorea</taxon>
        <taxon>Rhabditida</taxon>
        <taxon>Rhabditina</taxon>
        <taxon>Rhabditomorpha</taxon>
        <taxon>Rhabditoidea</taxon>
        <taxon>Rhabditidae</taxon>
        <taxon>Diploscapter</taxon>
    </lineage>
</organism>
<keyword evidence="3 5" id="KW-0863">Zinc-finger</keyword>
<dbReference type="GO" id="GO:0008270">
    <property type="term" value="F:zinc ion binding"/>
    <property type="evidence" value="ECO:0007669"/>
    <property type="project" value="UniProtKB-KW"/>
</dbReference>
<sequence length="272" mass="31604">MTIEILSKLRDNLNLLLPSRTVLSYSIKHVKGLLYELNLQFGKNSQSQKYFLDLSSNYVNLFLSKISNLLQQYDIQIPVDNSKRFLTFEDVNKSGQEQTPKIVEIDDDDALSICSSKTQASKSRVIPLPYKSMSKNKSKIQRKIKSFAEFLGEKEEFTCKICYQKFSRKSNMKRHETTVHSVKVKYICSKCPSTYVHPHRFADHLKTHEKDAFPCDRCNVKFQNRNALKAHIRRACDDSQLGKKKKKKKRKKRLSRSRKAEESLKSVGNQES</sequence>
<dbReference type="AlphaFoldDB" id="A0A2A2LAZ1"/>
<gene>
    <name evidence="8" type="ORF">WR25_03476</name>
</gene>
<dbReference type="Gene3D" id="3.30.160.60">
    <property type="entry name" value="Classic Zinc Finger"/>
    <property type="match status" value="2"/>
</dbReference>
<dbReference type="InterPro" id="IPR013087">
    <property type="entry name" value="Znf_C2H2_type"/>
</dbReference>
<dbReference type="Proteomes" id="UP000218231">
    <property type="component" value="Unassembled WGS sequence"/>
</dbReference>
<evidence type="ECO:0000256" key="1">
    <source>
        <dbReference type="ARBA" id="ARBA00022723"/>
    </source>
</evidence>
<keyword evidence="9" id="KW-1185">Reference proteome</keyword>
<name>A0A2A2LAZ1_9BILA</name>
<comment type="caution">
    <text evidence="8">The sequence shown here is derived from an EMBL/GenBank/DDBJ whole genome shotgun (WGS) entry which is preliminary data.</text>
</comment>
<dbReference type="PANTHER" id="PTHR24379">
    <property type="entry name" value="KRAB AND ZINC FINGER DOMAIN-CONTAINING"/>
    <property type="match status" value="1"/>
</dbReference>
<accession>A0A2A2LAZ1</accession>
<evidence type="ECO:0000256" key="3">
    <source>
        <dbReference type="ARBA" id="ARBA00022771"/>
    </source>
</evidence>
<reference evidence="8 9" key="1">
    <citation type="journal article" date="2017" name="Curr. Biol.">
        <title>Genome architecture and evolution of a unichromosomal asexual nematode.</title>
        <authorList>
            <person name="Fradin H."/>
            <person name="Zegar C."/>
            <person name="Gutwein M."/>
            <person name="Lucas J."/>
            <person name="Kovtun M."/>
            <person name="Corcoran D."/>
            <person name="Baugh L.R."/>
            <person name="Kiontke K."/>
            <person name="Gunsalus K."/>
            <person name="Fitch D.H."/>
            <person name="Piano F."/>
        </authorList>
    </citation>
    <scope>NUCLEOTIDE SEQUENCE [LARGE SCALE GENOMIC DNA]</scope>
    <source>
        <strain evidence="8">PF1309</strain>
    </source>
</reference>
<dbReference type="PROSITE" id="PS00028">
    <property type="entry name" value="ZINC_FINGER_C2H2_1"/>
    <property type="match status" value="2"/>
</dbReference>
<evidence type="ECO:0000256" key="5">
    <source>
        <dbReference type="PROSITE-ProRule" id="PRU00042"/>
    </source>
</evidence>
<evidence type="ECO:0000313" key="8">
    <source>
        <dbReference type="EMBL" id="PAV83217.1"/>
    </source>
</evidence>
<dbReference type="Pfam" id="PF12874">
    <property type="entry name" value="zf-met"/>
    <property type="match status" value="1"/>
</dbReference>
<evidence type="ECO:0000256" key="6">
    <source>
        <dbReference type="SAM" id="MobiDB-lite"/>
    </source>
</evidence>